<keyword evidence="3" id="KW-1185">Reference proteome</keyword>
<dbReference type="Proteomes" id="UP000738349">
    <property type="component" value="Unassembled WGS sequence"/>
</dbReference>
<dbReference type="EMBL" id="JAGMUV010000014">
    <property type="protein sequence ID" value="KAH7134201.1"/>
    <property type="molecule type" value="Genomic_DNA"/>
</dbReference>
<accession>A0A9P9ECU0</accession>
<evidence type="ECO:0000256" key="1">
    <source>
        <dbReference type="SAM" id="MobiDB-lite"/>
    </source>
</evidence>
<proteinExistence type="predicted"/>
<feature type="region of interest" description="Disordered" evidence="1">
    <location>
        <begin position="19"/>
        <end position="62"/>
    </location>
</feature>
<organism evidence="2 3">
    <name type="scientific">Dactylonectria macrodidyma</name>
    <dbReference type="NCBI Taxonomy" id="307937"/>
    <lineage>
        <taxon>Eukaryota</taxon>
        <taxon>Fungi</taxon>
        <taxon>Dikarya</taxon>
        <taxon>Ascomycota</taxon>
        <taxon>Pezizomycotina</taxon>
        <taxon>Sordariomycetes</taxon>
        <taxon>Hypocreomycetidae</taxon>
        <taxon>Hypocreales</taxon>
        <taxon>Nectriaceae</taxon>
        <taxon>Dactylonectria</taxon>
    </lineage>
</organism>
<sequence>MEQRLSKLLVTEQLSSEQQLLNQPLHGQPLSGQPSVRMSRPQQPSPEQPSTQPSVDMPWGDHPLLNLPMFDLDENEWLDELDRFIQNPAEAHVYASLTPPPDSDPQPSFTSDASAYSKIEVDLLDAILPPDNSTARQPQPVAAQPQPRRSVPPATFRYQGHITSRGEAATLRSTYNPFPDPSGGMLLDPVPDPTMPQNDDEYCARIEEIFTAICDWSDLAEWRTRMGRENVKAWLAEVAASKEAEGSDVDVFELKDDQIRPPAERMPSIDEQWINVTHREMDNFTIELLCTQILDEAVLAQKGLNQVPL</sequence>
<name>A0A9P9ECU0_9HYPO</name>
<evidence type="ECO:0000313" key="2">
    <source>
        <dbReference type="EMBL" id="KAH7134201.1"/>
    </source>
</evidence>
<evidence type="ECO:0000313" key="3">
    <source>
        <dbReference type="Proteomes" id="UP000738349"/>
    </source>
</evidence>
<dbReference type="AlphaFoldDB" id="A0A9P9ECU0"/>
<protein>
    <submittedName>
        <fullName evidence="2">Uncharacterized protein</fullName>
    </submittedName>
</protein>
<dbReference type="OrthoDB" id="4814848at2759"/>
<gene>
    <name evidence="2" type="ORF">EDB81DRAFT_803402</name>
</gene>
<feature type="compositionally biased region" description="Low complexity" evidence="1">
    <location>
        <begin position="135"/>
        <end position="149"/>
    </location>
</feature>
<reference evidence="2" key="1">
    <citation type="journal article" date="2021" name="Nat. Commun.">
        <title>Genetic determinants of endophytism in the Arabidopsis root mycobiome.</title>
        <authorList>
            <person name="Mesny F."/>
            <person name="Miyauchi S."/>
            <person name="Thiergart T."/>
            <person name="Pickel B."/>
            <person name="Atanasova L."/>
            <person name="Karlsson M."/>
            <person name="Huettel B."/>
            <person name="Barry K.W."/>
            <person name="Haridas S."/>
            <person name="Chen C."/>
            <person name="Bauer D."/>
            <person name="Andreopoulos W."/>
            <person name="Pangilinan J."/>
            <person name="LaButti K."/>
            <person name="Riley R."/>
            <person name="Lipzen A."/>
            <person name="Clum A."/>
            <person name="Drula E."/>
            <person name="Henrissat B."/>
            <person name="Kohler A."/>
            <person name="Grigoriev I.V."/>
            <person name="Martin F.M."/>
            <person name="Hacquard S."/>
        </authorList>
    </citation>
    <scope>NUCLEOTIDE SEQUENCE</scope>
    <source>
        <strain evidence="2">MPI-CAGE-AT-0147</strain>
    </source>
</reference>
<feature type="region of interest" description="Disordered" evidence="1">
    <location>
        <begin position="129"/>
        <end position="154"/>
    </location>
</feature>
<comment type="caution">
    <text evidence="2">The sequence shown here is derived from an EMBL/GenBank/DDBJ whole genome shotgun (WGS) entry which is preliminary data.</text>
</comment>